<dbReference type="Pfam" id="PF02953">
    <property type="entry name" value="zf-Tim10_DDP"/>
    <property type="match status" value="1"/>
</dbReference>
<evidence type="ECO:0000256" key="1">
    <source>
        <dbReference type="ARBA" id="ARBA00004137"/>
    </source>
</evidence>
<evidence type="ECO:0000256" key="5">
    <source>
        <dbReference type="ARBA" id="ARBA00022792"/>
    </source>
</evidence>
<evidence type="ECO:0000256" key="8">
    <source>
        <dbReference type="ARBA" id="ARBA00023010"/>
    </source>
</evidence>
<comment type="similarity">
    <text evidence="2 14">Belongs to the small Tim family.</text>
</comment>
<keyword evidence="10 14" id="KW-1015">Disulfide bond</keyword>
<reference evidence="16 17" key="1">
    <citation type="submission" date="2019-06" db="EMBL/GenBank/DDBJ databases">
        <title>Wine fermentation using esterase from Monascus purpureus.</title>
        <authorList>
            <person name="Geng C."/>
            <person name="Zhang Y."/>
        </authorList>
    </citation>
    <scope>NUCLEOTIDE SEQUENCE [LARGE SCALE GENOMIC DNA]</scope>
    <source>
        <strain evidence="16">HQ1</strain>
    </source>
</reference>
<evidence type="ECO:0000256" key="3">
    <source>
        <dbReference type="ARBA" id="ARBA00022448"/>
    </source>
</evidence>
<dbReference type="InterPro" id="IPR035427">
    <property type="entry name" value="Tim10-like_dom_sf"/>
</dbReference>
<protein>
    <recommendedName>
        <fullName evidence="14">Mitochondrial import inner membrane translocase subunit</fullName>
    </recommendedName>
</protein>
<dbReference type="GO" id="GO:0045039">
    <property type="term" value="P:protein insertion into mitochondrial inner membrane"/>
    <property type="evidence" value="ECO:0007669"/>
    <property type="project" value="UniProtKB-ARBA"/>
</dbReference>
<keyword evidence="3 14" id="KW-0813">Transport</keyword>
<dbReference type="InterPro" id="IPR004217">
    <property type="entry name" value="Tim10-like"/>
</dbReference>
<dbReference type="GO" id="GO:0015031">
    <property type="term" value="P:protein transport"/>
    <property type="evidence" value="ECO:0007669"/>
    <property type="project" value="UniProtKB-KW"/>
</dbReference>
<organism evidence="16 17">
    <name type="scientific">Monascus purpureus</name>
    <name type="common">Red mold</name>
    <name type="synonym">Monascus anka</name>
    <dbReference type="NCBI Taxonomy" id="5098"/>
    <lineage>
        <taxon>Eukaryota</taxon>
        <taxon>Fungi</taxon>
        <taxon>Dikarya</taxon>
        <taxon>Ascomycota</taxon>
        <taxon>Pezizomycotina</taxon>
        <taxon>Eurotiomycetes</taxon>
        <taxon>Eurotiomycetidae</taxon>
        <taxon>Eurotiales</taxon>
        <taxon>Aspergillaceae</taxon>
        <taxon>Monascus</taxon>
    </lineage>
</organism>
<feature type="domain" description="Tim10-like" evidence="15">
    <location>
        <begin position="25"/>
        <end position="85"/>
    </location>
</feature>
<keyword evidence="9 14" id="KW-0496">Mitochondrion</keyword>
<keyword evidence="8 14" id="KW-0811">Translocation</keyword>
<dbReference type="SUPFAM" id="SSF144122">
    <property type="entry name" value="Tim10-like"/>
    <property type="match status" value="1"/>
</dbReference>
<evidence type="ECO:0000256" key="2">
    <source>
        <dbReference type="ARBA" id="ARBA00006720"/>
    </source>
</evidence>
<keyword evidence="11 14" id="KW-0143">Chaperone</keyword>
<keyword evidence="5 14" id="KW-0999">Mitochondrion inner membrane</keyword>
<comment type="function">
    <text evidence="12">Mitochondrial intermembrane chaperone that participates in the import and insertion of some multi-pass transmembrane proteins into the mitochondrial inner membrane. Also required for the transfer of beta-barrel precursors from the TOM complex to the sorting and assembly machinery (SAM complex) of the outer membrane. Acts as a chaperone-like protein that protects the hydrophobic precursors from aggregation and guide them through the mitochondrial intermembrane space. The TIM8-TIM13 complex is non essential and only mediates the import of few proteins, while the predominant TIM9-TIM10 70 kDa complex is crucial and mediates the import of much more proteins.</text>
</comment>
<sequence length="119" mass="12502">MAIFGSSSAPAPADSEQVKSTIIRTLQQEAALNNARSLISKVNEHCFDACITAPGTSLSSKEETCISTCMEKYISLWDAASRTYTSRVSRESKKMGVQNAVQLGSFASGSSEGGSTLAG</sequence>
<proteinExistence type="inferred from homology"/>
<evidence type="ECO:0000256" key="9">
    <source>
        <dbReference type="ARBA" id="ARBA00023128"/>
    </source>
</evidence>
<evidence type="ECO:0000256" key="4">
    <source>
        <dbReference type="ARBA" id="ARBA00022723"/>
    </source>
</evidence>
<dbReference type="FunFam" id="1.10.287.810:FF:000001">
    <property type="entry name" value="mitochondrial import inner membrane translocase subunit TIM13"/>
    <property type="match status" value="1"/>
</dbReference>
<dbReference type="GO" id="GO:0046872">
    <property type="term" value="F:metal ion binding"/>
    <property type="evidence" value="ECO:0007669"/>
    <property type="project" value="UniProtKB-KW"/>
</dbReference>
<keyword evidence="4" id="KW-0479">Metal-binding</keyword>
<keyword evidence="7 14" id="KW-0653">Protein transport</keyword>
<evidence type="ECO:0000256" key="6">
    <source>
        <dbReference type="ARBA" id="ARBA00022833"/>
    </source>
</evidence>
<evidence type="ECO:0000256" key="7">
    <source>
        <dbReference type="ARBA" id="ARBA00022927"/>
    </source>
</evidence>
<comment type="domain">
    <text evidence="14">The twin CX3C motif contains 4 conserved Cys residues that form 2 disulfide bonds in the mitochondrial intermembrane space.</text>
</comment>
<evidence type="ECO:0000256" key="13">
    <source>
        <dbReference type="ARBA" id="ARBA00025862"/>
    </source>
</evidence>
<evidence type="ECO:0000259" key="15">
    <source>
        <dbReference type="Pfam" id="PF02953"/>
    </source>
</evidence>
<accession>A0A507QP66</accession>
<evidence type="ECO:0000256" key="12">
    <source>
        <dbReference type="ARBA" id="ARBA00025151"/>
    </source>
</evidence>
<keyword evidence="5 14" id="KW-0472">Membrane</keyword>
<name>A0A507QP66_MONPU</name>
<dbReference type="AlphaFoldDB" id="A0A507QP66"/>
<dbReference type="GO" id="GO:0042719">
    <property type="term" value="C:mitochondrial intermembrane space chaperone complex"/>
    <property type="evidence" value="ECO:0007669"/>
    <property type="project" value="UniProtKB-ARBA"/>
</dbReference>
<dbReference type="Gene3D" id="1.10.287.810">
    <property type="entry name" value="Mitochondrial import inner membrane translocase subunit tim13 like domains"/>
    <property type="match status" value="1"/>
</dbReference>
<comment type="subcellular location">
    <subcellularLocation>
        <location evidence="1 14">Mitochondrion inner membrane</location>
        <topology evidence="1 14">Peripheral membrane protein</topology>
        <orientation evidence="1 14">Intermembrane side</orientation>
    </subcellularLocation>
</comment>
<keyword evidence="6" id="KW-0862">Zinc</keyword>
<comment type="caution">
    <text evidence="16">The sequence shown here is derived from an EMBL/GenBank/DDBJ whole genome shotgun (WGS) entry which is preliminary data.</text>
</comment>
<evidence type="ECO:0000256" key="14">
    <source>
        <dbReference type="RuleBase" id="RU367043"/>
    </source>
</evidence>
<comment type="subunit">
    <text evidence="13">Heterohexamer; composed of 3 copies of TIM8 and 3 copies of TIM13, named soluble 70 kDa complex. Associates with the TIM22 complex, whose core is composed of TIM22 and TIM54. Interacts with the transmembrane regions of multi-pass transmembrane proteins in transit.</text>
</comment>
<dbReference type="OrthoDB" id="7813104at2759"/>
<evidence type="ECO:0000256" key="10">
    <source>
        <dbReference type="ARBA" id="ARBA00023157"/>
    </source>
</evidence>
<dbReference type="GO" id="GO:0005743">
    <property type="term" value="C:mitochondrial inner membrane"/>
    <property type="evidence" value="ECO:0007669"/>
    <property type="project" value="UniProtKB-SubCell"/>
</dbReference>
<keyword evidence="17" id="KW-1185">Reference proteome</keyword>
<dbReference type="EMBL" id="VIFY01000189">
    <property type="protein sequence ID" value="TQB68797.1"/>
    <property type="molecule type" value="Genomic_DNA"/>
</dbReference>
<dbReference type="STRING" id="5098.A0A507QP66"/>
<evidence type="ECO:0000313" key="16">
    <source>
        <dbReference type="EMBL" id="TQB68797.1"/>
    </source>
</evidence>
<evidence type="ECO:0000313" key="17">
    <source>
        <dbReference type="Proteomes" id="UP000319663"/>
    </source>
</evidence>
<gene>
    <name evidence="16" type="primary">TIM13</name>
    <name evidence="16" type="ORF">MPDQ_002731</name>
</gene>
<dbReference type="Proteomes" id="UP000319663">
    <property type="component" value="Unassembled WGS sequence"/>
</dbReference>
<evidence type="ECO:0000256" key="11">
    <source>
        <dbReference type="ARBA" id="ARBA00023186"/>
    </source>
</evidence>